<dbReference type="Gene3D" id="3.20.20.370">
    <property type="entry name" value="Glycoside hydrolase/deacetylase"/>
    <property type="match status" value="1"/>
</dbReference>
<reference evidence="2 3" key="1">
    <citation type="submission" date="2023-03" db="EMBL/GenBank/DDBJ databases">
        <title>Novel Species.</title>
        <authorList>
            <person name="Ma S."/>
        </authorList>
    </citation>
    <scope>NUCLEOTIDE SEQUENCE [LARGE SCALE GENOMIC DNA]</scope>
    <source>
        <strain evidence="2 3">LIND6LT2</strain>
    </source>
</reference>
<organism evidence="2 3">
    <name type="scientific">Defluviitalea saccharophila</name>
    <dbReference type="NCBI Taxonomy" id="879970"/>
    <lineage>
        <taxon>Bacteria</taxon>
        <taxon>Bacillati</taxon>
        <taxon>Bacillota</taxon>
        <taxon>Clostridia</taxon>
        <taxon>Lachnospirales</taxon>
        <taxon>Defluviitaleaceae</taxon>
        <taxon>Defluviitalea</taxon>
    </lineage>
</organism>
<dbReference type="Proteomes" id="UP001486565">
    <property type="component" value="Chromosome"/>
</dbReference>
<keyword evidence="3" id="KW-1185">Reference proteome</keyword>
<dbReference type="InterPro" id="IPR011330">
    <property type="entry name" value="Glyco_hydro/deAcase_b/a-brl"/>
</dbReference>
<feature type="domain" description="DUF7033" evidence="1">
    <location>
        <begin position="127"/>
        <end position="218"/>
    </location>
</feature>
<protein>
    <submittedName>
        <fullName evidence="2">Polysaccharide deacetylase family protein</fullName>
    </submittedName>
</protein>
<accession>A0ABZ2Y2A2</accession>
<dbReference type="InterPro" id="IPR054297">
    <property type="entry name" value="DUF7033"/>
</dbReference>
<dbReference type="Pfam" id="PF23019">
    <property type="entry name" value="DUF7033"/>
    <property type="match status" value="1"/>
</dbReference>
<name>A0ABZ2Y2A2_9FIRM</name>
<gene>
    <name evidence="2" type="ORF">QBE51_07905</name>
</gene>
<dbReference type="CDD" id="cd10931">
    <property type="entry name" value="CE4_u7"/>
    <property type="match status" value="1"/>
</dbReference>
<evidence type="ECO:0000313" key="3">
    <source>
        <dbReference type="Proteomes" id="UP001486565"/>
    </source>
</evidence>
<evidence type="ECO:0000259" key="1">
    <source>
        <dbReference type="Pfam" id="PF23019"/>
    </source>
</evidence>
<dbReference type="SUPFAM" id="SSF88713">
    <property type="entry name" value="Glycoside hydrolase/deacetylase"/>
    <property type="match status" value="1"/>
</dbReference>
<sequence>MIYIYIEDNNFKKQIQYVFSLFFFVLGQNVSYIECLTSYIQGEKDILIAYIDSKDAKKITDKFKNIIIIKASKKLFGEYYLQAESIPSFVNRFILEIPIKCTTDIISIFSDGQRLFIKKDNMHIHTNIDFISDAFFMLSRYEEVVLSHMIHNERYKRFSAKHSLAYKHNFLGRPIVNEYIELLWSWIEDFNLGYKRKKWWGNKDFVVCLSHDVDYILKHNILNKRQVKETLSNILTLKKLDKGLDDLGKMIKNINMYKKDPYWTFEYLMKIEKKYGFSSSFYFMVSGNSEYDNNYLLKDYRVKSLINKMIELDFEVGYHGSYNTFNNKQLMKQEKRVLDSVVYDHKYGCRQHYLRFKVPDTWRYQSYNKFIYDTSMGYPDCEGFRCGTCFPFKPYDLIHNKVINMWEIPLIVMDMTLCSNKYKRLKANEAYDRCVEMIEIIDNYQGVFTILWHNSFFGEANNEWKKVYERVLKYLSAKQCEAMSGKQIINIIEGYKNK</sequence>
<dbReference type="EMBL" id="CP121687">
    <property type="protein sequence ID" value="WZL68754.1"/>
    <property type="molecule type" value="Genomic_DNA"/>
</dbReference>
<evidence type="ECO:0000313" key="2">
    <source>
        <dbReference type="EMBL" id="WZL68754.1"/>
    </source>
</evidence>
<dbReference type="RefSeq" id="WP_341875759.1">
    <property type="nucleotide sequence ID" value="NZ_CP121687.1"/>
</dbReference>
<proteinExistence type="predicted"/>